<sequence length="53" mass="6055">MNCADIPEGLQAIGIPISICLKHFDMEYTCWDIKYRDENAALNILRLGLQSQE</sequence>
<dbReference type="AlphaFoldDB" id="A0A7G9YQ10"/>
<evidence type="ECO:0000313" key="1">
    <source>
        <dbReference type="EMBL" id="QNO50094.1"/>
    </source>
</evidence>
<accession>A0A7G9YQ10</accession>
<name>A0A7G9YQ10_9EURY</name>
<organism evidence="1">
    <name type="scientific">Candidatus Methanogaster sp. ANME-2c ERB4</name>
    <dbReference type="NCBI Taxonomy" id="2759911"/>
    <lineage>
        <taxon>Archaea</taxon>
        <taxon>Methanobacteriati</taxon>
        <taxon>Methanobacteriota</taxon>
        <taxon>Stenosarchaea group</taxon>
        <taxon>Methanomicrobia</taxon>
        <taxon>Methanosarcinales</taxon>
        <taxon>ANME-2 cluster</taxon>
        <taxon>Candidatus Methanogasteraceae</taxon>
        <taxon>Candidatus Methanogaster</taxon>
    </lineage>
</organism>
<dbReference type="EMBL" id="MT631404">
    <property type="protein sequence ID" value="QNO50094.1"/>
    <property type="molecule type" value="Genomic_DNA"/>
</dbReference>
<reference evidence="1" key="1">
    <citation type="submission" date="2020-06" db="EMBL/GenBank/DDBJ databases">
        <title>Unique genomic features of the anaerobic methanotrophic archaea.</title>
        <authorList>
            <person name="Chadwick G.L."/>
            <person name="Skennerton C.T."/>
            <person name="Laso-Perez R."/>
            <person name="Leu A.O."/>
            <person name="Speth D.R."/>
            <person name="Yu H."/>
            <person name="Morgan-Lang C."/>
            <person name="Hatzenpichler R."/>
            <person name="Goudeau D."/>
            <person name="Malmstrom R."/>
            <person name="Brazelton W.J."/>
            <person name="Woyke T."/>
            <person name="Hallam S.J."/>
            <person name="Tyson G.W."/>
            <person name="Wegener G."/>
            <person name="Boetius A."/>
            <person name="Orphan V."/>
        </authorList>
    </citation>
    <scope>NUCLEOTIDE SEQUENCE</scope>
</reference>
<protein>
    <submittedName>
        <fullName evidence="1">Uncharacterized protein</fullName>
    </submittedName>
</protein>
<proteinExistence type="predicted"/>
<gene>
    <name evidence="1" type="ORF">NEPELPOK_00045</name>
</gene>